<dbReference type="Proteomes" id="UP000829398">
    <property type="component" value="Chromosome 2"/>
</dbReference>
<protein>
    <submittedName>
        <fullName evidence="1">Retrovirus-related pol polyprotein from transposon RE2</fullName>
    </submittedName>
</protein>
<accession>A0ACB8MUA7</accession>
<sequence length="1038" mass="115576">MALTSSSSQLNTSFTFTTPIKLDRTNYTIWKQQVLSSIRGNGLESYIDGSKICPTQYLFSESRIASSSNTEAQAQENPEYGAWKRQDQLLLSWIMSSISVDILSLVVNSQTSFELWKSLEKQFGFESMAKKVHLKMLLNNLRKGSLSMTEYFTKLKTVTDGLALAGSPVSDINFITHLITGLDHSYYPVVVYVEANMLNMDLSEAYSMLLTHEARLKNNKHSENKEMKSNYAANIAQSGNFQKKGGSFNNSQGNWHSNNSQGNWNQGRGNNWNFNGGRSGFTGNGRGNNQGQGRGNNWNGNFRGNSGGFNNGYRRCGFGPGGYGRGQQQGPRAAYMAISEGVADQGWYLGSGATHHLTNSVQHLNDGKLYSGSNSLLIGNGQGLQITHIGYTCFYTSCGSYLHLQDILCVPKITKNLISVSKLLANNNITIEFISDACFVKDKVKGTLLAQGIAKGGLNKLLSCEDSVLSSNVSTLKMFSSSSFSQSSVDRSVFASPLCTLHDNSSYQSPAASPCSAVLPTPGSSVSSQHHEPSSPSTSVPHQTPHILHLPQPPINQHSMITRAKSGIFKLKTFLTVTQSYEPKSVKEALADLKWHMAMKEEFTALEKNQTWTLVLADTATKIVGNKWVFRVKYNPDGSVSKFKVRLVAKGFHQTYDIDFFETFSPVVKPCTLNKALYGLKQGPRAWYDRLSNSLLQWGFQALKSDTSLFFQHNERDIVMVLIYVDDILVTGSNTVFIEKIIEQFGSEFALKDLGDFSYFLGLEVTPSAEGLHLSQTKYICDILSKTNMLGSKSCNTPISVSEKLKKDLCNPFENPPLYRSVIGSLQYITLTRPEIAFTVSKLSQFLAAPTVLHWQSCKRLLRYLQGTAHFGLQFHHSGSLNLTAYSDADWGSDPDDRRSMGGYCMFLGSNLVSWSSKKQTLISRFTAESEYRALASATSEVLWRTYLLRELKVQLDTSPLLHCDNKSVEALASNPKYHTRTKHIELDLHFIREHVAKKEFTIQHVSSSDQLADIFTKPWSFDHFAYMRSKLNVSPRP</sequence>
<proteinExistence type="predicted"/>
<dbReference type="EMBL" id="CM039171">
    <property type="protein sequence ID" value="KAH9789249.1"/>
    <property type="molecule type" value="Genomic_DNA"/>
</dbReference>
<gene>
    <name evidence="1" type="ORF">KPL71_002920</name>
</gene>
<evidence type="ECO:0000313" key="1">
    <source>
        <dbReference type="EMBL" id="KAH9789249.1"/>
    </source>
</evidence>
<keyword evidence="2" id="KW-1185">Reference proteome</keyword>
<evidence type="ECO:0000313" key="2">
    <source>
        <dbReference type="Proteomes" id="UP000829398"/>
    </source>
</evidence>
<comment type="caution">
    <text evidence="1">The sequence shown here is derived from an EMBL/GenBank/DDBJ whole genome shotgun (WGS) entry which is preliminary data.</text>
</comment>
<reference evidence="2" key="1">
    <citation type="journal article" date="2023" name="Hortic. Res.">
        <title>A chromosome-level phased genome enabling allele-level studies in sweet orange: a case study on citrus Huanglongbing tolerance.</title>
        <authorList>
            <person name="Wu B."/>
            <person name="Yu Q."/>
            <person name="Deng Z."/>
            <person name="Duan Y."/>
            <person name="Luo F."/>
            <person name="Gmitter F. Jr."/>
        </authorList>
    </citation>
    <scope>NUCLEOTIDE SEQUENCE [LARGE SCALE GENOMIC DNA]</scope>
    <source>
        <strain evidence="2">cv. Valencia</strain>
    </source>
</reference>
<name>A0ACB8MUA7_CITSI</name>
<organism evidence="1 2">
    <name type="scientific">Citrus sinensis</name>
    <name type="common">Sweet orange</name>
    <name type="synonym">Citrus aurantium var. sinensis</name>
    <dbReference type="NCBI Taxonomy" id="2711"/>
    <lineage>
        <taxon>Eukaryota</taxon>
        <taxon>Viridiplantae</taxon>
        <taxon>Streptophyta</taxon>
        <taxon>Embryophyta</taxon>
        <taxon>Tracheophyta</taxon>
        <taxon>Spermatophyta</taxon>
        <taxon>Magnoliopsida</taxon>
        <taxon>eudicotyledons</taxon>
        <taxon>Gunneridae</taxon>
        <taxon>Pentapetalae</taxon>
        <taxon>rosids</taxon>
        <taxon>malvids</taxon>
        <taxon>Sapindales</taxon>
        <taxon>Rutaceae</taxon>
        <taxon>Aurantioideae</taxon>
        <taxon>Citrus</taxon>
    </lineage>
</organism>